<dbReference type="Proteomes" id="UP001231518">
    <property type="component" value="Chromosome 23"/>
</dbReference>
<evidence type="ECO:0000313" key="17">
    <source>
        <dbReference type="EMBL" id="KAJ8710449.1"/>
    </source>
</evidence>
<keyword evidence="10 16" id="KW-1133">Transmembrane helix</keyword>
<dbReference type="PANTHER" id="PTHR15082:SF2">
    <property type="entry name" value="NADH DEHYDROGENASE [UBIQUINONE] 1 BETA SUBCOMPLEX SUBUNIT 3"/>
    <property type="match status" value="1"/>
</dbReference>
<dbReference type="Pfam" id="PF08122">
    <property type="entry name" value="NDUF_B12"/>
    <property type="match status" value="1"/>
</dbReference>
<evidence type="ECO:0000256" key="1">
    <source>
        <dbReference type="ARBA" id="ARBA00003195"/>
    </source>
</evidence>
<comment type="function">
    <text evidence="1">Accessory subunit of the mitochondrial membrane respiratory chain NADH dehydrogenase (Complex I), that is believed not to be involved in catalysis. Complex I functions in the transfer of electrons from NADH to the respiratory chain. The immediate electron acceptor for the enzyme is believed to be ubiquinone.</text>
</comment>
<sequence length="105" mass="11664">MDKKRGESTKMGGHGHGPPYKIPDHTKFSITGIPQLEELEKALKAKGLRDPWIRNEAWRYHPGFGSKWARANKALFRGLPLGLALALVTVGVSKMFGAKDEHGHH</sequence>
<evidence type="ECO:0000256" key="8">
    <source>
        <dbReference type="ARBA" id="ARBA00022792"/>
    </source>
</evidence>
<evidence type="ECO:0000256" key="16">
    <source>
        <dbReference type="SAM" id="Phobius"/>
    </source>
</evidence>
<evidence type="ECO:0000256" key="5">
    <source>
        <dbReference type="ARBA" id="ARBA00022448"/>
    </source>
</evidence>
<gene>
    <name evidence="17" type="ORF">PYW07_009815</name>
</gene>
<keyword evidence="11" id="KW-0496">Mitochondrion</keyword>
<keyword evidence="8" id="KW-0999">Mitochondrion inner membrane</keyword>
<dbReference type="InterPro" id="IPR012576">
    <property type="entry name" value="NDUFB3"/>
</dbReference>
<evidence type="ECO:0000256" key="13">
    <source>
        <dbReference type="ARBA" id="ARBA00030217"/>
    </source>
</evidence>
<keyword evidence="9" id="KW-0249">Electron transport</keyword>
<feature type="transmembrane region" description="Helical" evidence="16">
    <location>
        <begin position="74"/>
        <end position="96"/>
    </location>
</feature>
<comment type="caution">
    <text evidence="17">The sequence shown here is derived from an EMBL/GenBank/DDBJ whole genome shotgun (WGS) entry which is preliminary data.</text>
</comment>
<dbReference type="GO" id="GO:0032981">
    <property type="term" value="P:mitochondrial respiratory chain complex I assembly"/>
    <property type="evidence" value="ECO:0007669"/>
    <property type="project" value="TreeGrafter"/>
</dbReference>
<keyword evidence="5" id="KW-0813">Transport</keyword>
<comment type="subcellular location">
    <subcellularLocation>
        <location evidence="2">Mitochondrion inner membrane</location>
        <topology evidence="2">Single-pass membrane protein</topology>
        <orientation evidence="2">Matrix side</orientation>
    </subcellularLocation>
</comment>
<name>A0AAD8DMX8_MYTSE</name>
<evidence type="ECO:0000256" key="2">
    <source>
        <dbReference type="ARBA" id="ARBA00004298"/>
    </source>
</evidence>
<dbReference type="PANTHER" id="PTHR15082">
    <property type="entry name" value="NADH-UBIQUINONE OXIDOREDUCTASE B12 SUBUNIT"/>
    <property type="match status" value="1"/>
</dbReference>
<evidence type="ECO:0000256" key="9">
    <source>
        <dbReference type="ARBA" id="ARBA00022982"/>
    </source>
</evidence>
<evidence type="ECO:0000256" key="14">
    <source>
        <dbReference type="ARBA" id="ARBA00032688"/>
    </source>
</evidence>
<evidence type="ECO:0000256" key="7">
    <source>
        <dbReference type="ARBA" id="ARBA00022692"/>
    </source>
</evidence>
<evidence type="ECO:0000256" key="15">
    <source>
        <dbReference type="SAM" id="MobiDB-lite"/>
    </source>
</evidence>
<keyword evidence="6" id="KW-0679">Respiratory chain</keyword>
<feature type="region of interest" description="Disordered" evidence="15">
    <location>
        <begin position="1"/>
        <end position="24"/>
    </location>
</feature>
<accession>A0AAD8DMX8</accession>
<evidence type="ECO:0000313" key="18">
    <source>
        <dbReference type="Proteomes" id="UP001231518"/>
    </source>
</evidence>
<keyword evidence="12 16" id="KW-0472">Membrane</keyword>
<protein>
    <recommendedName>
        <fullName evidence="4">NADH dehydrogenase [ubiquinone] 1 beta subcomplex subunit 3</fullName>
    </recommendedName>
    <alternativeName>
        <fullName evidence="13">Complex I-B12</fullName>
    </alternativeName>
    <alternativeName>
        <fullName evidence="14">NADH-ubiquinone oxidoreductase B12 subunit</fullName>
    </alternativeName>
</protein>
<evidence type="ECO:0000256" key="11">
    <source>
        <dbReference type="ARBA" id="ARBA00023128"/>
    </source>
</evidence>
<evidence type="ECO:0000256" key="4">
    <source>
        <dbReference type="ARBA" id="ARBA00018680"/>
    </source>
</evidence>
<dbReference type="EMBL" id="JARGEI010000023">
    <property type="protein sequence ID" value="KAJ8710449.1"/>
    <property type="molecule type" value="Genomic_DNA"/>
</dbReference>
<evidence type="ECO:0000256" key="3">
    <source>
        <dbReference type="ARBA" id="ARBA00005667"/>
    </source>
</evidence>
<reference evidence="17" key="1">
    <citation type="submission" date="2023-03" db="EMBL/GenBank/DDBJ databases">
        <title>Chromosome-level genomes of two armyworms, Mythimna separata and Mythimna loreyi, provide insights into the biosynthesis and reception of sex pheromones.</title>
        <authorList>
            <person name="Zhao H."/>
        </authorList>
    </citation>
    <scope>NUCLEOTIDE SEQUENCE</scope>
    <source>
        <strain evidence="17">BeijingLab</strain>
        <tissue evidence="17">Pupa</tissue>
    </source>
</reference>
<proteinExistence type="inferred from homology"/>
<evidence type="ECO:0000256" key="6">
    <source>
        <dbReference type="ARBA" id="ARBA00022660"/>
    </source>
</evidence>
<dbReference type="AlphaFoldDB" id="A0AAD8DMX8"/>
<evidence type="ECO:0000256" key="10">
    <source>
        <dbReference type="ARBA" id="ARBA00022989"/>
    </source>
</evidence>
<dbReference type="GO" id="GO:0022900">
    <property type="term" value="P:electron transport chain"/>
    <property type="evidence" value="ECO:0007669"/>
    <property type="project" value="InterPro"/>
</dbReference>
<organism evidence="17 18">
    <name type="scientific">Mythimna separata</name>
    <name type="common">Oriental armyworm</name>
    <name type="synonym">Pseudaletia separata</name>
    <dbReference type="NCBI Taxonomy" id="271217"/>
    <lineage>
        <taxon>Eukaryota</taxon>
        <taxon>Metazoa</taxon>
        <taxon>Ecdysozoa</taxon>
        <taxon>Arthropoda</taxon>
        <taxon>Hexapoda</taxon>
        <taxon>Insecta</taxon>
        <taxon>Pterygota</taxon>
        <taxon>Neoptera</taxon>
        <taxon>Endopterygota</taxon>
        <taxon>Lepidoptera</taxon>
        <taxon>Glossata</taxon>
        <taxon>Ditrysia</taxon>
        <taxon>Noctuoidea</taxon>
        <taxon>Noctuidae</taxon>
        <taxon>Noctuinae</taxon>
        <taxon>Hadenini</taxon>
        <taxon>Mythimna</taxon>
    </lineage>
</organism>
<evidence type="ECO:0000256" key="12">
    <source>
        <dbReference type="ARBA" id="ARBA00023136"/>
    </source>
</evidence>
<comment type="similarity">
    <text evidence="3">Belongs to the complex I NDUFB3 subunit family.</text>
</comment>
<keyword evidence="7 16" id="KW-0812">Transmembrane</keyword>
<dbReference type="GO" id="GO:0005743">
    <property type="term" value="C:mitochondrial inner membrane"/>
    <property type="evidence" value="ECO:0007669"/>
    <property type="project" value="UniProtKB-SubCell"/>
</dbReference>
<keyword evidence="18" id="KW-1185">Reference proteome</keyword>